<dbReference type="PANTHER" id="PTHR10340:SF57">
    <property type="entry name" value="METALLOPHOS DOMAIN-CONTAINING PROTEIN"/>
    <property type="match status" value="1"/>
</dbReference>
<accession>A0A0D3KXG3</accession>
<proteinExistence type="predicted"/>
<name>A0A0D3KXG3_EMIH1</name>
<dbReference type="KEGG" id="ehx:EMIHUDRAFT_121918"/>
<dbReference type="Proteomes" id="UP000013827">
    <property type="component" value="Unassembled WGS sequence"/>
</dbReference>
<dbReference type="HOGENOM" id="CLU_732436_0_0_1"/>
<dbReference type="GeneID" id="17285720"/>
<organism evidence="4 5">
    <name type="scientific">Emiliania huxleyi (strain CCMP1516)</name>
    <dbReference type="NCBI Taxonomy" id="280463"/>
    <lineage>
        <taxon>Eukaryota</taxon>
        <taxon>Haptista</taxon>
        <taxon>Haptophyta</taxon>
        <taxon>Prymnesiophyceae</taxon>
        <taxon>Isochrysidales</taxon>
        <taxon>Noelaerhabdaceae</taxon>
        <taxon>Emiliania</taxon>
    </lineage>
</organism>
<dbReference type="GO" id="GO:0005615">
    <property type="term" value="C:extracellular space"/>
    <property type="evidence" value="ECO:0007669"/>
    <property type="project" value="TreeGrafter"/>
</dbReference>
<dbReference type="InterPro" id="IPR029052">
    <property type="entry name" value="Metallo-depent_PP-like"/>
</dbReference>
<dbReference type="PaxDb" id="2903-EOD40448"/>
<reference evidence="4" key="2">
    <citation type="submission" date="2024-10" db="UniProtKB">
        <authorList>
            <consortium name="EnsemblProtists"/>
        </authorList>
    </citation>
    <scope>IDENTIFICATION</scope>
</reference>
<evidence type="ECO:0000313" key="4">
    <source>
        <dbReference type="EnsemblProtists" id="EOD40448"/>
    </source>
</evidence>
<dbReference type="GO" id="GO:0008081">
    <property type="term" value="F:phosphoric diester hydrolase activity"/>
    <property type="evidence" value="ECO:0007669"/>
    <property type="project" value="TreeGrafter"/>
</dbReference>
<feature type="region of interest" description="Disordered" evidence="3">
    <location>
        <begin position="174"/>
        <end position="197"/>
    </location>
</feature>
<evidence type="ECO:0000256" key="1">
    <source>
        <dbReference type="ARBA" id="ARBA00022801"/>
    </source>
</evidence>
<sequence length="378" mass="39625">MLAILTATTSFAQTADSCGKCVTEFDAAGGCAAMRAYASVDALVPAGCHHCGDEAAVHCGVEPGSANIPAGSANIRYERKYCSAEGVPMYETCEGCGAARGACSGDCTNDDGKHANCMEISWADGGVSTKAECRNMTHVSLHFDEAGCTGKLIKELEEQADCYMIDQDSGSYVDVVEPPAASSDSGRGHAPASSHGSAPPPLRFWHLTDVHLNLWHSARADVRDMCRSAAPSAERRPGSFGHFNCDPAPDGLLRLAVARMAEAEPAPSAILLGGDDHGHVPPSRDGASALSASRRAVASALAAAFPSVPVLPALGNHDTWPYFTAGEAAGSAFAELAELYGGHLAPAQRRHLASRGYYCHRLSRRVSRCSVRRSLVLK</sequence>
<keyword evidence="1" id="KW-0378">Hydrolase</keyword>
<feature type="compositionally biased region" description="Low complexity" evidence="3">
    <location>
        <begin position="188"/>
        <end position="197"/>
    </location>
</feature>
<dbReference type="eggNOG" id="KOG3770">
    <property type="taxonomic scope" value="Eukaryota"/>
</dbReference>
<evidence type="ECO:0000256" key="2">
    <source>
        <dbReference type="ARBA" id="ARBA00023180"/>
    </source>
</evidence>
<evidence type="ECO:0000256" key="3">
    <source>
        <dbReference type="SAM" id="MobiDB-lite"/>
    </source>
</evidence>
<dbReference type="PANTHER" id="PTHR10340">
    <property type="entry name" value="SPHINGOMYELIN PHOSPHODIESTERASE"/>
    <property type="match status" value="1"/>
</dbReference>
<reference evidence="5" key="1">
    <citation type="journal article" date="2013" name="Nature">
        <title>Pan genome of the phytoplankton Emiliania underpins its global distribution.</title>
        <authorList>
            <person name="Read B.A."/>
            <person name="Kegel J."/>
            <person name="Klute M.J."/>
            <person name="Kuo A."/>
            <person name="Lefebvre S.C."/>
            <person name="Maumus F."/>
            <person name="Mayer C."/>
            <person name="Miller J."/>
            <person name="Monier A."/>
            <person name="Salamov A."/>
            <person name="Young J."/>
            <person name="Aguilar M."/>
            <person name="Claverie J.M."/>
            <person name="Frickenhaus S."/>
            <person name="Gonzalez K."/>
            <person name="Herman E.K."/>
            <person name="Lin Y.C."/>
            <person name="Napier J."/>
            <person name="Ogata H."/>
            <person name="Sarno A.F."/>
            <person name="Shmutz J."/>
            <person name="Schroeder D."/>
            <person name="de Vargas C."/>
            <person name="Verret F."/>
            <person name="von Dassow P."/>
            <person name="Valentin K."/>
            <person name="Van de Peer Y."/>
            <person name="Wheeler G."/>
            <person name="Dacks J.B."/>
            <person name="Delwiche C.F."/>
            <person name="Dyhrman S.T."/>
            <person name="Glockner G."/>
            <person name="John U."/>
            <person name="Richards T."/>
            <person name="Worden A.Z."/>
            <person name="Zhang X."/>
            <person name="Grigoriev I.V."/>
            <person name="Allen A.E."/>
            <person name="Bidle K."/>
            <person name="Borodovsky M."/>
            <person name="Bowler C."/>
            <person name="Brownlee C."/>
            <person name="Cock J.M."/>
            <person name="Elias M."/>
            <person name="Gladyshev V.N."/>
            <person name="Groth M."/>
            <person name="Guda C."/>
            <person name="Hadaegh A."/>
            <person name="Iglesias-Rodriguez M.D."/>
            <person name="Jenkins J."/>
            <person name="Jones B.M."/>
            <person name="Lawson T."/>
            <person name="Leese F."/>
            <person name="Lindquist E."/>
            <person name="Lobanov A."/>
            <person name="Lomsadze A."/>
            <person name="Malik S.B."/>
            <person name="Marsh M.E."/>
            <person name="Mackinder L."/>
            <person name="Mock T."/>
            <person name="Mueller-Roeber B."/>
            <person name="Pagarete A."/>
            <person name="Parker M."/>
            <person name="Probert I."/>
            <person name="Quesneville H."/>
            <person name="Raines C."/>
            <person name="Rensing S.A."/>
            <person name="Riano-Pachon D.M."/>
            <person name="Richier S."/>
            <person name="Rokitta S."/>
            <person name="Shiraiwa Y."/>
            <person name="Soanes D.M."/>
            <person name="van der Giezen M."/>
            <person name="Wahlund T.M."/>
            <person name="Williams B."/>
            <person name="Wilson W."/>
            <person name="Wolfe G."/>
            <person name="Wurch L.L."/>
        </authorList>
    </citation>
    <scope>NUCLEOTIDE SEQUENCE</scope>
</reference>
<dbReference type="SUPFAM" id="SSF56300">
    <property type="entry name" value="Metallo-dependent phosphatases"/>
    <property type="match status" value="1"/>
</dbReference>
<evidence type="ECO:0008006" key="6">
    <source>
        <dbReference type="Google" id="ProtNLM"/>
    </source>
</evidence>
<protein>
    <recommendedName>
        <fullName evidence="6">Calcineurin-like phosphoesterase domain-containing protein</fullName>
    </recommendedName>
</protein>
<dbReference type="AlphaFoldDB" id="A0A0D3KXG3"/>
<dbReference type="EnsemblProtists" id="EOD40448">
    <property type="protein sequence ID" value="EOD40448"/>
    <property type="gene ID" value="EMIHUDRAFT_121918"/>
</dbReference>
<dbReference type="RefSeq" id="XP_005792877.1">
    <property type="nucleotide sequence ID" value="XM_005792820.1"/>
</dbReference>
<keyword evidence="2" id="KW-0325">Glycoprotein</keyword>
<evidence type="ECO:0000313" key="5">
    <source>
        <dbReference type="Proteomes" id="UP000013827"/>
    </source>
</evidence>
<keyword evidence="5" id="KW-1185">Reference proteome</keyword>